<gene>
    <name evidence="2" type="ORF">ACAM_1030</name>
</gene>
<dbReference type="EMBL" id="AP012489">
    <property type="protein sequence ID" value="BAN90499.1"/>
    <property type="molecule type" value="Genomic_DNA"/>
</dbReference>
<dbReference type="AlphaFoldDB" id="U3TGN0"/>
<dbReference type="RefSeq" id="WP_022541771.1">
    <property type="nucleotide sequence ID" value="NC_022521.1"/>
</dbReference>
<keyword evidence="3" id="KW-1185">Reference proteome</keyword>
<dbReference type="Proteomes" id="UP000016887">
    <property type="component" value="Chromosome"/>
</dbReference>
<dbReference type="GeneID" id="17110986"/>
<reference evidence="2 3" key="1">
    <citation type="journal article" date="2013" name="Appl. Environ. Microbiol.">
        <title>Variation of the Virus-Related Elements within Syntenic Genomes of the Hyperthermophilic Archaeon Aeropyrum.</title>
        <authorList>
            <person name="Daifuku T."/>
            <person name="Yoshida T."/>
            <person name="Kitamura T."/>
            <person name="Kawaichi S."/>
            <person name="Inoue T."/>
            <person name="Nomura K."/>
            <person name="Yoshida Y."/>
            <person name="Kuno S."/>
            <person name="Sako Y."/>
        </authorList>
    </citation>
    <scope>NUCLEOTIDE SEQUENCE [LARGE SCALE GENOMIC DNA]</scope>
    <source>
        <strain evidence="2 3">SY1</strain>
    </source>
</reference>
<feature type="region of interest" description="Disordered" evidence="1">
    <location>
        <begin position="1"/>
        <end position="27"/>
    </location>
</feature>
<evidence type="ECO:0000313" key="2">
    <source>
        <dbReference type="EMBL" id="BAN90499.1"/>
    </source>
</evidence>
<protein>
    <submittedName>
        <fullName evidence="2">Uncharacterized protein</fullName>
    </submittedName>
</protein>
<name>U3TGN0_9CREN</name>
<organism evidence="2 3">
    <name type="scientific">Aeropyrum camini SY1 = JCM 12091</name>
    <dbReference type="NCBI Taxonomy" id="1198449"/>
    <lineage>
        <taxon>Archaea</taxon>
        <taxon>Thermoproteota</taxon>
        <taxon>Thermoprotei</taxon>
        <taxon>Desulfurococcales</taxon>
        <taxon>Desulfurococcaceae</taxon>
        <taxon>Aeropyrum</taxon>
    </lineage>
</organism>
<dbReference type="eggNOG" id="arCOG04224">
    <property type="taxonomic scope" value="Archaea"/>
</dbReference>
<accession>U3TGN0</accession>
<dbReference type="STRING" id="1198449.ACAM_1030"/>
<evidence type="ECO:0000256" key="1">
    <source>
        <dbReference type="SAM" id="MobiDB-lite"/>
    </source>
</evidence>
<sequence length="140" mass="16197">MDEEHKQEAGEAPAQEEVKPDRPKAPISRLVEMIPSASSLREERRLREKRIRLKYDPRLKPEEARISPELAKQLGIEDLLEITIAHRHRFAFKAIIDEEAEPNRVYVNPELMEEHGVADNSIATVRPYRGEEKLGVRLEV</sequence>
<dbReference type="KEGG" id="acj:ACAM_1030"/>
<evidence type="ECO:0000313" key="3">
    <source>
        <dbReference type="Proteomes" id="UP000016887"/>
    </source>
</evidence>
<proteinExistence type="predicted"/>